<dbReference type="NCBIfam" id="NF006305">
    <property type="entry name" value="PRK08493.1"/>
    <property type="match status" value="1"/>
</dbReference>
<evidence type="ECO:0000256" key="3">
    <source>
        <dbReference type="ARBA" id="ARBA00023004"/>
    </source>
</evidence>
<keyword evidence="3" id="KW-0408">Iron</keyword>
<dbReference type="Gene3D" id="3.30.70.20">
    <property type="match status" value="1"/>
</dbReference>
<dbReference type="InterPro" id="IPR017900">
    <property type="entry name" value="4Fe4S_Fe_S_CS"/>
</dbReference>
<dbReference type="PROSITE" id="PS51839">
    <property type="entry name" value="4FE4S_HC3"/>
    <property type="match status" value="1"/>
</dbReference>
<dbReference type="Gene3D" id="3.10.20.740">
    <property type="match status" value="1"/>
</dbReference>
<dbReference type="Pfam" id="PF10588">
    <property type="entry name" value="NADH-G_4Fe-4S_3"/>
    <property type="match status" value="1"/>
</dbReference>
<dbReference type="InterPro" id="IPR001041">
    <property type="entry name" value="2Fe-2S_ferredoxin-type"/>
</dbReference>
<name>A0A5C2HAZ0_9BACT</name>
<dbReference type="PROSITE" id="PS51379">
    <property type="entry name" value="4FE4S_FER_2"/>
    <property type="match status" value="2"/>
</dbReference>
<evidence type="ECO:0000313" key="5">
    <source>
        <dbReference type="EMBL" id="QEP35529.1"/>
    </source>
</evidence>
<dbReference type="OrthoDB" id="9816402at2"/>
<gene>
    <name evidence="5" type="primary">nuoG2</name>
    <name evidence="5" type="ORF">APAC_2475</name>
</gene>
<dbReference type="InterPro" id="IPR017896">
    <property type="entry name" value="4Fe4S_Fe-S-bd"/>
</dbReference>
<dbReference type="PROSITE" id="PS51085">
    <property type="entry name" value="2FE2S_FER_2"/>
    <property type="match status" value="1"/>
</dbReference>
<dbReference type="GO" id="GO:0051539">
    <property type="term" value="F:4 iron, 4 sulfur cluster binding"/>
    <property type="evidence" value="ECO:0007669"/>
    <property type="project" value="UniProtKB-KW"/>
</dbReference>
<dbReference type="FunFam" id="3.10.20.740:FF:000003">
    <property type="entry name" value="Formate dehydrogenase subunit alpha"/>
    <property type="match status" value="1"/>
</dbReference>
<keyword evidence="2" id="KW-0479">Metal-binding</keyword>
<dbReference type="SUPFAM" id="SSF54292">
    <property type="entry name" value="2Fe-2S ferredoxin-like"/>
    <property type="match status" value="1"/>
</dbReference>
<dbReference type="InterPro" id="IPR019574">
    <property type="entry name" value="NADH_UbQ_OxRdtase_Gsu_4Fe4S-bd"/>
</dbReference>
<accession>A0A5C2HAZ0</accession>
<keyword evidence="1" id="KW-0004">4Fe-4S</keyword>
<sequence length="824" mass="92659">MSEMITLTIDGKSVQAKEGETILNVARANDVFVPAVCYLTRCSPTLACRLCLVEADGKQVYGCNTKIKQDMEVTTVTENIAKERRAIMEVYDVNHPLQCGVCDQSGECELQNYSLYMKVDSQSYSIKDIHRPTQHWGVMNYDPGLCIVCERCVTVCKDMVGSNALSTVKRPSDAIDKTFKAEMPKDAYAMWNKLNKSLIGYDADACTNCGECIAACPVGALVSHDFQYTSNAWELKKIPAANPHSSDCAFMYYDVKHESIDNHETKKIYRVNSEPHYSTVNGAARFGYDFENKVQSKDFEAFKKAVEALSMARTIKFNSFITNEEALLLQKIADHRGARLVNEDARRYQKFLKDYSSTAGTTLYSSTLSDVLNTDFVISVGSYLKSDLPNARYAFNNPITINKGAGLYFHPVADPIMEKIGKKGKTTEFIYHDPMVEESILYFILYKFGNDLPQNIKTYLDSLTEKRVKTVTETIKEQVVEIVKDEETGEEKEVKKMVPKKVSTEVEYEYISLLEEFGKDESFIELIDSMLAKKERFSLIVGEDLITHPNAQNLAKLCGLIDRYTKFNVVIIPTQTNTLGVAQICKLSDEETGFTVGYNVAADVQISSLGDGDIDVPALNQQEGTFTNIDKKVIPTNAALPFKGYTLNDMANEILGCEVDYTIEYTKELPVEKGYRPIEFDDLPNEFGNDQVERRGYDLVSIDVDRTNQALEYKAEKISLAEDETIIYRANPINQFNEFTAIAHEFKDKLQDGIFFSKKSFEALGLAEGDKVKVEANGVTLELNAYCDIQIDGDIPYISTFMKNSPSNALFNTYRFNKAKVTKA</sequence>
<dbReference type="Pfam" id="PF13510">
    <property type="entry name" value="Fer2_4"/>
    <property type="match status" value="1"/>
</dbReference>
<reference evidence="5 6" key="2">
    <citation type="submission" date="2019-09" db="EMBL/GenBank/DDBJ databases">
        <title>Complete genome sequencing of four Arcobacter species reveals a diverse suite of mobile elements.</title>
        <authorList>
            <person name="Miller W.G."/>
            <person name="Yee E."/>
            <person name="Bono J.L."/>
        </authorList>
    </citation>
    <scope>NUCLEOTIDE SEQUENCE [LARGE SCALE GENOMIC DNA]</scope>
    <source>
        <strain evidence="5 6">LMG 26638</strain>
    </source>
</reference>
<dbReference type="Pfam" id="PF12838">
    <property type="entry name" value="Fer4_7"/>
    <property type="match status" value="1"/>
</dbReference>
<evidence type="ECO:0000256" key="4">
    <source>
        <dbReference type="ARBA" id="ARBA00023014"/>
    </source>
</evidence>
<reference evidence="6" key="1">
    <citation type="submission" date="2019-09" db="EMBL/GenBank/DDBJ databases">
        <title>Complete genome sequencing of four Arcobacter species reveals a diverse suite of mobile elements.</title>
        <authorList>
            <person name="On S.L.W."/>
            <person name="Miller W.G."/>
            <person name="Biggs P."/>
            <person name="Cornelius A."/>
            <person name="Vandamme P."/>
        </authorList>
    </citation>
    <scope>NUCLEOTIDE SEQUENCE [LARGE SCALE GENOMIC DNA]</scope>
    <source>
        <strain evidence="6">LMG 26638</strain>
    </source>
</reference>
<dbReference type="Proteomes" id="UP000322726">
    <property type="component" value="Chromosome"/>
</dbReference>
<dbReference type="RefSeq" id="WP_130234417.1">
    <property type="nucleotide sequence ID" value="NZ_BMEF01000015.1"/>
</dbReference>
<dbReference type="PROSITE" id="PS00198">
    <property type="entry name" value="4FE4S_FER_1"/>
    <property type="match status" value="1"/>
</dbReference>
<dbReference type="AlphaFoldDB" id="A0A5C2HAZ0"/>
<dbReference type="GO" id="GO:0046872">
    <property type="term" value="F:metal ion binding"/>
    <property type="evidence" value="ECO:0007669"/>
    <property type="project" value="UniProtKB-KW"/>
</dbReference>
<proteinExistence type="predicted"/>
<protein>
    <submittedName>
        <fullName evidence="5">NADH:quinone oxidoreductase I, chain G</fullName>
    </submittedName>
</protein>
<dbReference type="InterPro" id="IPR036010">
    <property type="entry name" value="2Fe-2S_ferredoxin-like_sf"/>
</dbReference>
<dbReference type="InterPro" id="IPR050157">
    <property type="entry name" value="PSI_iron-sulfur_center"/>
</dbReference>
<dbReference type="PANTHER" id="PTHR24960">
    <property type="entry name" value="PHOTOSYSTEM I IRON-SULFUR CENTER-RELATED"/>
    <property type="match status" value="1"/>
</dbReference>
<dbReference type="GO" id="GO:0016491">
    <property type="term" value="F:oxidoreductase activity"/>
    <property type="evidence" value="ECO:0007669"/>
    <property type="project" value="InterPro"/>
</dbReference>
<dbReference type="SMART" id="SM00929">
    <property type="entry name" value="NADH-G_4Fe-4S_3"/>
    <property type="match status" value="1"/>
</dbReference>
<dbReference type="KEGG" id="apai:APAC_2475"/>
<dbReference type="EMBL" id="CP035928">
    <property type="protein sequence ID" value="QEP35529.1"/>
    <property type="molecule type" value="Genomic_DNA"/>
</dbReference>
<evidence type="ECO:0000256" key="1">
    <source>
        <dbReference type="ARBA" id="ARBA00022485"/>
    </source>
</evidence>
<reference evidence="5 6" key="3">
    <citation type="submission" date="2019-09" db="EMBL/GenBank/DDBJ databases">
        <title>Taxonomic note: a critical rebuttal of the proposed division of the genus Arcobacter into six genera, emended descriptions of Arcobacter anaerophilus and the genus Arcobacter, and an assessment of genus-level boundaries for Epsilonproteobacteria using in silico genomic comparator tools.</title>
        <authorList>
            <person name="On S.L.W."/>
            <person name="Miller W.G."/>
            <person name="Biggs P."/>
            <person name="Cornelius A."/>
            <person name="Vandamme P."/>
        </authorList>
    </citation>
    <scope>NUCLEOTIDE SEQUENCE [LARGE SCALE GENOMIC DNA]</scope>
    <source>
        <strain evidence="5 6">LMG 26638</strain>
    </source>
</reference>
<dbReference type="SUPFAM" id="SSF54862">
    <property type="entry name" value="4Fe-4S ferredoxins"/>
    <property type="match status" value="1"/>
</dbReference>
<dbReference type="SUPFAM" id="SSF53706">
    <property type="entry name" value="Formate dehydrogenase/DMSO reductase, domains 1-3"/>
    <property type="match status" value="1"/>
</dbReference>
<organism evidence="5 6">
    <name type="scientific">Malaciobacter pacificus</name>
    <dbReference type="NCBI Taxonomy" id="1080223"/>
    <lineage>
        <taxon>Bacteria</taxon>
        <taxon>Pseudomonadati</taxon>
        <taxon>Campylobacterota</taxon>
        <taxon>Epsilonproteobacteria</taxon>
        <taxon>Campylobacterales</taxon>
        <taxon>Arcobacteraceae</taxon>
        <taxon>Malaciobacter</taxon>
    </lineage>
</organism>
<keyword evidence="6" id="KW-1185">Reference proteome</keyword>
<evidence type="ECO:0000313" key="6">
    <source>
        <dbReference type="Proteomes" id="UP000322726"/>
    </source>
</evidence>
<keyword evidence="4" id="KW-0411">Iron-sulfur</keyword>
<evidence type="ECO:0000256" key="2">
    <source>
        <dbReference type="ARBA" id="ARBA00022723"/>
    </source>
</evidence>
<dbReference type="PANTHER" id="PTHR24960:SF84">
    <property type="entry name" value="HYDROGENASE SUBUNIT"/>
    <property type="match status" value="1"/>
</dbReference>